<evidence type="ECO:0000313" key="2">
    <source>
        <dbReference type="Proteomes" id="UP000076501"/>
    </source>
</evidence>
<name>A0A164CYC9_BACCE</name>
<proteinExistence type="predicted"/>
<sequence length="66" mass="7123">MSLPLNATTCFLPSTPLSNTNASNPVFLLCKRELSISLLTCQGCNAFFCLSLILSSLGISEDHFLN</sequence>
<dbReference type="AlphaFoldDB" id="A0A164CYC9"/>
<reference evidence="1 2" key="1">
    <citation type="submission" date="2015-09" db="EMBL/GenBank/DDBJ databases">
        <title>Bacillus cereus food isolates.</title>
        <authorList>
            <person name="Boekhorst J."/>
        </authorList>
    </citation>
    <scope>NUCLEOTIDE SEQUENCE [LARGE SCALE GENOMIC DNA]</scope>
    <source>
        <strain evidence="1 2">B4082</strain>
    </source>
</reference>
<comment type="caution">
    <text evidence="1">The sequence shown here is derived from an EMBL/GenBank/DDBJ whole genome shotgun (WGS) entry which is preliminary data.</text>
</comment>
<dbReference type="Proteomes" id="UP000076501">
    <property type="component" value="Unassembled WGS sequence"/>
</dbReference>
<protein>
    <submittedName>
        <fullName evidence="1">Uncharacterized protein</fullName>
    </submittedName>
</protein>
<gene>
    <name evidence="1" type="ORF">B4082_4495</name>
</gene>
<organism evidence="1 2">
    <name type="scientific">Bacillus cereus</name>
    <dbReference type="NCBI Taxonomy" id="1396"/>
    <lineage>
        <taxon>Bacteria</taxon>
        <taxon>Bacillati</taxon>
        <taxon>Bacillota</taxon>
        <taxon>Bacilli</taxon>
        <taxon>Bacillales</taxon>
        <taxon>Bacillaceae</taxon>
        <taxon>Bacillus</taxon>
        <taxon>Bacillus cereus group</taxon>
    </lineage>
</organism>
<dbReference type="EMBL" id="LJKA01000065">
    <property type="protein sequence ID" value="KZD29577.1"/>
    <property type="molecule type" value="Genomic_DNA"/>
</dbReference>
<dbReference type="PATRIC" id="fig|1396.539.peg.3958"/>
<accession>A0A164CYC9</accession>
<evidence type="ECO:0000313" key="1">
    <source>
        <dbReference type="EMBL" id="KZD29577.1"/>
    </source>
</evidence>